<dbReference type="AlphaFoldDB" id="A0A9N9K3X5"/>
<feature type="compositionally biased region" description="Low complexity" evidence="1">
    <location>
        <begin position="1"/>
        <end position="14"/>
    </location>
</feature>
<keyword evidence="3" id="KW-1185">Reference proteome</keyword>
<protein>
    <submittedName>
        <fullName evidence="2">19650_t:CDS:1</fullName>
    </submittedName>
</protein>
<dbReference type="EMBL" id="CAJVQA010034482">
    <property type="protein sequence ID" value="CAG8805852.1"/>
    <property type="molecule type" value="Genomic_DNA"/>
</dbReference>
<reference evidence="2" key="1">
    <citation type="submission" date="2021-06" db="EMBL/GenBank/DDBJ databases">
        <authorList>
            <person name="Kallberg Y."/>
            <person name="Tangrot J."/>
            <person name="Rosling A."/>
        </authorList>
    </citation>
    <scope>NUCLEOTIDE SEQUENCE</scope>
    <source>
        <strain evidence="2">FL966</strain>
    </source>
</reference>
<accession>A0A9N9K3X5</accession>
<name>A0A9N9K3X5_9GLOM</name>
<comment type="caution">
    <text evidence="2">The sequence shown here is derived from an EMBL/GenBank/DDBJ whole genome shotgun (WGS) entry which is preliminary data.</text>
</comment>
<sequence>ELKNKNTMNNSMKNLETMNTEDENILMQNKITSDIEMLTSNDKQESQLKYQTELTEDKPNMKHKNILVNLLANLYNNVWANNTDPIYKENKQGFTVVSRKKHKNKSRITIPKVEELQF</sequence>
<evidence type="ECO:0000256" key="1">
    <source>
        <dbReference type="SAM" id="MobiDB-lite"/>
    </source>
</evidence>
<gene>
    <name evidence="2" type="ORF">CPELLU_LOCUS18144</name>
</gene>
<feature type="non-terminal residue" evidence="2">
    <location>
        <position position="1"/>
    </location>
</feature>
<dbReference type="Proteomes" id="UP000789759">
    <property type="component" value="Unassembled WGS sequence"/>
</dbReference>
<evidence type="ECO:0000313" key="2">
    <source>
        <dbReference type="EMBL" id="CAG8805852.1"/>
    </source>
</evidence>
<evidence type="ECO:0000313" key="3">
    <source>
        <dbReference type="Proteomes" id="UP000789759"/>
    </source>
</evidence>
<organism evidence="2 3">
    <name type="scientific">Cetraspora pellucida</name>
    <dbReference type="NCBI Taxonomy" id="1433469"/>
    <lineage>
        <taxon>Eukaryota</taxon>
        <taxon>Fungi</taxon>
        <taxon>Fungi incertae sedis</taxon>
        <taxon>Mucoromycota</taxon>
        <taxon>Glomeromycotina</taxon>
        <taxon>Glomeromycetes</taxon>
        <taxon>Diversisporales</taxon>
        <taxon>Gigasporaceae</taxon>
        <taxon>Cetraspora</taxon>
    </lineage>
</organism>
<proteinExistence type="predicted"/>
<feature type="region of interest" description="Disordered" evidence="1">
    <location>
        <begin position="1"/>
        <end position="21"/>
    </location>
</feature>